<keyword evidence="3" id="KW-0808">Transferase</keyword>
<dbReference type="Proteomes" id="UP001424741">
    <property type="component" value="Unassembled WGS sequence"/>
</dbReference>
<dbReference type="Pfam" id="PF01098">
    <property type="entry name" value="FTSW_RODA_SPOVE"/>
    <property type="match status" value="1"/>
</dbReference>
<dbReference type="EMBL" id="BAABRL010000002">
    <property type="protein sequence ID" value="GAA5494557.1"/>
    <property type="molecule type" value="Genomic_DNA"/>
</dbReference>
<dbReference type="PANTHER" id="PTHR30474">
    <property type="entry name" value="CELL CYCLE PROTEIN"/>
    <property type="match status" value="1"/>
</dbReference>
<evidence type="ECO:0000256" key="9">
    <source>
        <dbReference type="ARBA" id="ARBA00032370"/>
    </source>
</evidence>
<feature type="transmembrane region" description="Helical" evidence="16">
    <location>
        <begin position="53"/>
        <end position="71"/>
    </location>
</feature>
<evidence type="ECO:0000256" key="3">
    <source>
        <dbReference type="ARBA" id="ARBA00022679"/>
    </source>
</evidence>
<evidence type="ECO:0000256" key="6">
    <source>
        <dbReference type="ARBA" id="ARBA00022984"/>
    </source>
</evidence>
<feature type="transmembrane region" description="Helical" evidence="16">
    <location>
        <begin position="170"/>
        <end position="186"/>
    </location>
</feature>
<keyword evidence="2" id="KW-0328">Glycosyltransferase</keyword>
<dbReference type="RefSeq" id="WP_346187508.1">
    <property type="nucleotide sequence ID" value="NZ_BAABRL010000002.1"/>
</dbReference>
<protein>
    <recommendedName>
        <fullName evidence="12">Probable peptidoglycan glycosyltransferase FtsW</fullName>
        <ecNumber evidence="14">2.4.99.28</ecNumber>
    </recommendedName>
    <alternativeName>
        <fullName evidence="13">Cell division protein FtsW</fullName>
    </alternativeName>
    <alternativeName>
        <fullName evidence="10">Cell wall polymerase</fullName>
    </alternativeName>
    <alternativeName>
        <fullName evidence="9">Peptidoglycan polymerase</fullName>
    </alternativeName>
</protein>
<feature type="transmembrane region" description="Helical" evidence="16">
    <location>
        <begin position="118"/>
        <end position="135"/>
    </location>
</feature>
<feature type="transmembrane region" description="Helical" evidence="16">
    <location>
        <begin position="191"/>
        <end position="207"/>
    </location>
</feature>
<evidence type="ECO:0000256" key="13">
    <source>
        <dbReference type="ARBA" id="ARBA00041418"/>
    </source>
</evidence>
<evidence type="ECO:0000256" key="10">
    <source>
        <dbReference type="ARBA" id="ARBA00033270"/>
    </source>
</evidence>
<evidence type="ECO:0000256" key="16">
    <source>
        <dbReference type="SAM" id="Phobius"/>
    </source>
</evidence>
<sequence length="388" mass="42464">MTPKQSAFADRRNGIFLCVAAAGLIVLGLVMLASVSVWMEDDGQQYSHLRKQSMWMLVGIVGATTLAMIDYRRFRKWIVPLYGFATLLLILCYVPGIAREIKGESRWIVVPLVGQFQPSEVAKIAIMMGLAAWFAHHQAETRKFWKGFAIPMAILAVPILLIFFEKDMGTAAGLGAAGVGLLFIAGTRLRYLIPSCGVALAGFYVLVRMNENRWNRIMAFLDLEEHKLGYGFQQWRGLLAFGNGGVEGLGLGNGAEKHGYLPEAHNDFIFPVIGEELGLWFALGVVFCFVMITVYGIAIAVRAPDVFGRLLAIGLTCAIVIPAMMNIGVTTAVLPNTGLPLPFVSYGGTNLVFTMAALGLLVSVHRQSYGGRKEHAKLLAEKKHCIRL</sequence>
<gene>
    <name evidence="17" type="primary">ftsW</name>
    <name evidence="17" type="ORF">Rhal01_00719</name>
</gene>
<feature type="transmembrane region" description="Helical" evidence="16">
    <location>
        <begin position="147"/>
        <end position="164"/>
    </location>
</feature>
<comment type="subcellular location">
    <subcellularLocation>
        <location evidence="1">Membrane</location>
        <topology evidence="1">Multi-pass membrane protein</topology>
    </subcellularLocation>
</comment>
<keyword evidence="6" id="KW-0573">Peptidoglycan synthesis</keyword>
<dbReference type="EC" id="2.4.99.28" evidence="14"/>
<keyword evidence="4 16" id="KW-0812">Transmembrane</keyword>
<feature type="transmembrane region" description="Helical" evidence="16">
    <location>
        <begin position="78"/>
        <end position="98"/>
    </location>
</feature>
<name>A0ABP9V1P8_9BACT</name>
<evidence type="ECO:0000256" key="11">
    <source>
        <dbReference type="ARBA" id="ARBA00038053"/>
    </source>
</evidence>
<evidence type="ECO:0000256" key="7">
    <source>
        <dbReference type="ARBA" id="ARBA00022989"/>
    </source>
</evidence>
<feature type="transmembrane region" description="Helical" evidence="16">
    <location>
        <begin position="310"/>
        <end position="334"/>
    </location>
</feature>
<dbReference type="InterPro" id="IPR001182">
    <property type="entry name" value="FtsW/RodA"/>
</dbReference>
<evidence type="ECO:0000256" key="1">
    <source>
        <dbReference type="ARBA" id="ARBA00004141"/>
    </source>
</evidence>
<feature type="transmembrane region" description="Helical" evidence="16">
    <location>
        <begin position="277"/>
        <end position="298"/>
    </location>
</feature>
<feature type="transmembrane region" description="Helical" evidence="16">
    <location>
        <begin position="14"/>
        <end position="33"/>
    </location>
</feature>
<evidence type="ECO:0000256" key="2">
    <source>
        <dbReference type="ARBA" id="ARBA00022676"/>
    </source>
</evidence>
<accession>A0ABP9V1P8</accession>
<comment type="caution">
    <text evidence="17">The sequence shown here is derived from an EMBL/GenBank/DDBJ whole genome shotgun (WGS) entry which is preliminary data.</text>
</comment>
<comment type="catalytic activity">
    <reaction evidence="15">
        <text>[GlcNAc-(1-&gt;4)-Mur2Ac(oyl-L-Ala-gamma-D-Glu-L-Lys-D-Ala-D-Ala)](n)-di-trans,octa-cis-undecaprenyl diphosphate + beta-D-GlcNAc-(1-&gt;4)-Mur2Ac(oyl-L-Ala-gamma-D-Glu-L-Lys-D-Ala-D-Ala)-di-trans,octa-cis-undecaprenyl diphosphate = [GlcNAc-(1-&gt;4)-Mur2Ac(oyl-L-Ala-gamma-D-Glu-L-Lys-D-Ala-D-Ala)](n+1)-di-trans,octa-cis-undecaprenyl diphosphate + di-trans,octa-cis-undecaprenyl diphosphate + H(+)</text>
        <dbReference type="Rhea" id="RHEA:23708"/>
        <dbReference type="Rhea" id="RHEA-COMP:9602"/>
        <dbReference type="Rhea" id="RHEA-COMP:9603"/>
        <dbReference type="ChEBI" id="CHEBI:15378"/>
        <dbReference type="ChEBI" id="CHEBI:58405"/>
        <dbReference type="ChEBI" id="CHEBI:60033"/>
        <dbReference type="ChEBI" id="CHEBI:78435"/>
        <dbReference type="EC" id="2.4.99.28"/>
    </reaction>
</comment>
<evidence type="ECO:0000313" key="18">
    <source>
        <dbReference type="Proteomes" id="UP001424741"/>
    </source>
</evidence>
<evidence type="ECO:0000256" key="15">
    <source>
        <dbReference type="ARBA" id="ARBA00049902"/>
    </source>
</evidence>
<keyword evidence="7 16" id="KW-1133">Transmembrane helix</keyword>
<organism evidence="17 18">
    <name type="scientific">Rubritalea halochordaticola</name>
    <dbReference type="NCBI Taxonomy" id="714537"/>
    <lineage>
        <taxon>Bacteria</taxon>
        <taxon>Pseudomonadati</taxon>
        <taxon>Verrucomicrobiota</taxon>
        <taxon>Verrucomicrobiia</taxon>
        <taxon>Verrucomicrobiales</taxon>
        <taxon>Rubritaleaceae</taxon>
        <taxon>Rubritalea</taxon>
    </lineage>
</organism>
<evidence type="ECO:0000256" key="14">
    <source>
        <dbReference type="ARBA" id="ARBA00044770"/>
    </source>
</evidence>
<evidence type="ECO:0000256" key="5">
    <source>
        <dbReference type="ARBA" id="ARBA00022960"/>
    </source>
</evidence>
<keyword evidence="5" id="KW-0133">Cell shape</keyword>
<keyword evidence="8 16" id="KW-0472">Membrane</keyword>
<evidence type="ECO:0000256" key="12">
    <source>
        <dbReference type="ARBA" id="ARBA00041185"/>
    </source>
</evidence>
<dbReference type="PANTHER" id="PTHR30474:SF2">
    <property type="entry name" value="PEPTIDOGLYCAN GLYCOSYLTRANSFERASE FTSW-RELATED"/>
    <property type="match status" value="1"/>
</dbReference>
<keyword evidence="18" id="KW-1185">Reference proteome</keyword>
<proteinExistence type="inferred from homology"/>
<reference evidence="17 18" key="1">
    <citation type="submission" date="2024-02" db="EMBL/GenBank/DDBJ databases">
        <title>Rubritalea halochordaticola NBRC 107102.</title>
        <authorList>
            <person name="Ichikawa N."/>
            <person name="Katano-Makiyama Y."/>
            <person name="Hidaka K."/>
        </authorList>
    </citation>
    <scope>NUCLEOTIDE SEQUENCE [LARGE SCALE GENOMIC DNA]</scope>
    <source>
        <strain evidence="17 18">NBRC 107102</strain>
    </source>
</reference>
<comment type="similarity">
    <text evidence="11">Belongs to the SEDS family. FtsW subfamily.</text>
</comment>
<evidence type="ECO:0000256" key="8">
    <source>
        <dbReference type="ARBA" id="ARBA00023136"/>
    </source>
</evidence>
<evidence type="ECO:0000256" key="4">
    <source>
        <dbReference type="ARBA" id="ARBA00022692"/>
    </source>
</evidence>
<evidence type="ECO:0000313" key="17">
    <source>
        <dbReference type="EMBL" id="GAA5494557.1"/>
    </source>
</evidence>
<feature type="transmembrane region" description="Helical" evidence="16">
    <location>
        <begin position="346"/>
        <end position="364"/>
    </location>
</feature>